<dbReference type="Gene3D" id="3.30.1380.10">
    <property type="match status" value="1"/>
</dbReference>
<dbReference type="InterPro" id="IPR052179">
    <property type="entry name" value="DD-CPase-like"/>
</dbReference>
<evidence type="ECO:0000259" key="1">
    <source>
        <dbReference type="Pfam" id="PF02557"/>
    </source>
</evidence>
<dbReference type="AlphaFoldDB" id="A0A4R6UW93"/>
<evidence type="ECO:0000313" key="2">
    <source>
        <dbReference type="EMBL" id="TDQ50546.1"/>
    </source>
</evidence>
<proteinExistence type="predicted"/>
<dbReference type="CDD" id="cd14847">
    <property type="entry name" value="DD-carboxypeptidase_like"/>
    <property type="match status" value="1"/>
</dbReference>
<dbReference type="RefSeq" id="WP_133587798.1">
    <property type="nucleotide sequence ID" value="NZ_CP037953.1"/>
</dbReference>
<keyword evidence="3" id="KW-1185">Reference proteome</keyword>
<feature type="domain" description="D-alanyl-D-alanine carboxypeptidase-like core" evidence="1">
    <location>
        <begin position="29"/>
        <end position="183"/>
    </location>
</feature>
<dbReference type="Pfam" id="PF02557">
    <property type="entry name" value="VanY"/>
    <property type="match status" value="1"/>
</dbReference>
<keyword evidence="2" id="KW-0121">Carboxypeptidase</keyword>
<dbReference type="GO" id="GO:0006508">
    <property type="term" value="P:proteolysis"/>
    <property type="evidence" value="ECO:0007669"/>
    <property type="project" value="InterPro"/>
</dbReference>
<protein>
    <submittedName>
        <fullName evidence="2">LAS superfamily LD-carboxypeptidase LdcB</fullName>
    </submittedName>
</protein>
<name>A0A4R6UW93_9GAMM</name>
<keyword evidence="2" id="KW-0645">Protease</keyword>
<dbReference type="SUPFAM" id="SSF55166">
    <property type="entry name" value="Hedgehog/DD-peptidase"/>
    <property type="match status" value="1"/>
</dbReference>
<dbReference type="GO" id="GO:0004180">
    <property type="term" value="F:carboxypeptidase activity"/>
    <property type="evidence" value="ECO:0007669"/>
    <property type="project" value="UniProtKB-KW"/>
</dbReference>
<sequence length="230" mass="26123">MSPDVLLGVSDRHLTTWTDHRFGQGVPWRLHRDMVSDWQAMLEAASADGISILPISTYRDFSRQALIFNEKAEGRRSVHDDHGQRLQREAFSDDEWLHRILRFSALPGLSRHHWGTDLDVFDANAVHQGHRPKLEPDEFSGDGPCVALNEWLQENAGRFGFFRPYRLDLGGVAPEPWHLSYAPISRHAANDIPVEQLAALLTDTYVAFCSIILPQLPALVERYAQRISPP</sequence>
<comment type="caution">
    <text evidence="2">The sequence shown here is derived from an EMBL/GenBank/DDBJ whole genome shotgun (WGS) entry which is preliminary data.</text>
</comment>
<dbReference type="InterPro" id="IPR003709">
    <property type="entry name" value="VanY-like_core_dom"/>
</dbReference>
<gene>
    <name evidence="2" type="ORF">EV696_102228</name>
</gene>
<evidence type="ECO:0000313" key="3">
    <source>
        <dbReference type="Proteomes" id="UP000295375"/>
    </source>
</evidence>
<dbReference type="Proteomes" id="UP000295375">
    <property type="component" value="Unassembled WGS sequence"/>
</dbReference>
<dbReference type="EMBL" id="SNYM01000002">
    <property type="protein sequence ID" value="TDQ50546.1"/>
    <property type="molecule type" value="Genomic_DNA"/>
</dbReference>
<keyword evidence="2" id="KW-0378">Hydrolase</keyword>
<dbReference type="OrthoDB" id="9792074at2"/>
<organism evidence="2 3">
    <name type="scientific">Permianibacter aggregans</name>
    <dbReference type="NCBI Taxonomy" id="1510150"/>
    <lineage>
        <taxon>Bacteria</taxon>
        <taxon>Pseudomonadati</taxon>
        <taxon>Pseudomonadota</taxon>
        <taxon>Gammaproteobacteria</taxon>
        <taxon>Pseudomonadales</taxon>
        <taxon>Pseudomonadaceae</taxon>
        <taxon>Permianibacter</taxon>
    </lineage>
</organism>
<dbReference type="InterPro" id="IPR009045">
    <property type="entry name" value="Zn_M74/Hedgehog-like"/>
</dbReference>
<reference evidence="2 3" key="1">
    <citation type="submission" date="2019-03" db="EMBL/GenBank/DDBJ databases">
        <title>Genomic Encyclopedia of Type Strains, Phase IV (KMG-IV): sequencing the most valuable type-strain genomes for metagenomic binning, comparative biology and taxonomic classification.</title>
        <authorList>
            <person name="Goeker M."/>
        </authorList>
    </citation>
    <scope>NUCLEOTIDE SEQUENCE [LARGE SCALE GENOMIC DNA]</scope>
    <source>
        <strain evidence="2 3">DSM 103792</strain>
    </source>
</reference>
<dbReference type="PANTHER" id="PTHR34385:SF1">
    <property type="entry name" value="PEPTIDOGLYCAN L-ALANYL-D-GLUTAMATE ENDOPEPTIDASE CWLK"/>
    <property type="match status" value="1"/>
</dbReference>
<accession>A0A4R6UW93</accession>
<dbReference type="PANTHER" id="PTHR34385">
    <property type="entry name" value="D-ALANYL-D-ALANINE CARBOXYPEPTIDASE"/>
    <property type="match status" value="1"/>
</dbReference>